<protein>
    <submittedName>
        <fullName evidence="4">Helicase conserved C-terminal domain-containing protein</fullName>
    </submittedName>
</protein>
<evidence type="ECO:0000259" key="2">
    <source>
        <dbReference type="PROSITE" id="PS51192"/>
    </source>
</evidence>
<organism evidence="4 5">
    <name type="scientific">Saccharicrinis carchari</name>
    <dbReference type="NCBI Taxonomy" id="1168039"/>
    <lineage>
        <taxon>Bacteria</taxon>
        <taxon>Pseudomonadati</taxon>
        <taxon>Bacteroidota</taxon>
        <taxon>Bacteroidia</taxon>
        <taxon>Marinilabiliales</taxon>
        <taxon>Marinilabiliaceae</taxon>
        <taxon>Saccharicrinis</taxon>
    </lineage>
</organism>
<dbReference type="GO" id="GO:0004386">
    <property type="term" value="F:helicase activity"/>
    <property type="evidence" value="ECO:0007669"/>
    <property type="project" value="UniProtKB-KW"/>
</dbReference>
<dbReference type="SUPFAM" id="SSF52540">
    <property type="entry name" value="P-loop containing nucleoside triphosphate hydrolases"/>
    <property type="match status" value="2"/>
</dbReference>
<dbReference type="Pfam" id="PF00271">
    <property type="entry name" value="Helicase_C"/>
    <property type="match status" value="1"/>
</dbReference>
<dbReference type="SMART" id="SM00490">
    <property type="entry name" value="HELICc"/>
    <property type="match status" value="1"/>
</dbReference>
<gene>
    <name evidence="4" type="ORF">SAMN06265379_101179</name>
</gene>
<name>A0A521AJF2_SACCC</name>
<evidence type="ECO:0000256" key="1">
    <source>
        <dbReference type="ARBA" id="ARBA00022801"/>
    </source>
</evidence>
<dbReference type="RefSeq" id="WP_142531592.1">
    <property type="nucleotide sequence ID" value="NZ_FXTB01000001.1"/>
</dbReference>
<dbReference type="InterPro" id="IPR049730">
    <property type="entry name" value="SNF2/RAD54-like_C"/>
</dbReference>
<dbReference type="InterPro" id="IPR050496">
    <property type="entry name" value="SNF2_RAD54_helicase_repair"/>
</dbReference>
<dbReference type="InterPro" id="IPR001650">
    <property type="entry name" value="Helicase_C-like"/>
</dbReference>
<sequence>MDKFIVVLTKNRHLGMLAVPYLAEDLADSSSLTLNEKVNTENPVCHGYDFSAKELDLLKTLNKLSDRYLFRLFSKDDSIKAFYDNLDQNNFEKFIRPHIEKYMSVCFDKLAKCPQVPIYFKDSGYSNLYKSDVISIYEKDVEPVFYFDLTGDGLDYSLKLKLAKGDLALTHKKPIIITHSPCTLLIREKLYRIPGTDSKKFLPFFEKKHIKVAWRSVPKYMDTFVTNAIKNHHVVASGFTINEDDTRPTASLWLERDITHLTVLVLKFKYAQKEYLANSHSGVAVQLNHQNNKPGYDNYVFTKYQRDITWENSIVNLLTSLGLKQRSGAQFVPYEESETAETTVSIVSWLQENRNTLHKKGVPVIQKKLDSKYFIGDFSCHFESVKKSDWFDLQMRVKVGEFEIPFMKLRKCIINGINEYHLPNEQIFIIPQEWFTKYGDILTYAEEKDGKIRLSRMRYGLLDHPTDQKYTDIKSISSQSDIPVPASLNATLRSYQLQGYKWMHYLHENNFGGILADDMGLGKTLQTITLLLKIYERHGLKPNETRPPQQINLFEPSTIEGFNTSALPTSLIAMPTSLIHNWLSEFKKFAPSLKVYIYTGANRLKSKEIGRIIRHYHVVLTSYGIVRNDIEYLQHYKFHYFILDESQYIKNPGSKIYQAITQINCHKKIALTGTPIENALTDLWAQMNFVNKGLLGGLSFFKRQFVTPISKANSEEQEEKLQRLISPFILRRTKDKVATELPPISEQVVYCDMTKEQKKIYESEKSGIRNELLKTFENQSTDKSTFLALQGLTRLRQMANHPRLVDAEYKGESGKFNLIINNLKSIVQEKHKVLVFSSFVKDLELIEEVLLKQKINYSKLTGSTKNRQQVVDYFEKTNDCRIFLISLKAGGVGLNLISADYVFMLNPWWNPAAEAQAINRAHRIGQTKSVFVYRFISTGSIEEKIKKMQEHKSELADTFINSNNPFKNLDETEIKALFL</sequence>
<feature type="domain" description="Helicase C-terminal" evidence="3">
    <location>
        <begin position="819"/>
        <end position="972"/>
    </location>
</feature>
<dbReference type="Proteomes" id="UP000319040">
    <property type="component" value="Unassembled WGS sequence"/>
</dbReference>
<dbReference type="OrthoDB" id="9760715at2"/>
<proteinExistence type="predicted"/>
<dbReference type="EMBL" id="FXTB01000001">
    <property type="protein sequence ID" value="SMO34898.1"/>
    <property type="molecule type" value="Genomic_DNA"/>
</dbReference>
<dbReference type="GO" id="GO:0015616">
    <property type="term" value="F:DNA translocase activity"/>
    <property type="evidence" value="ECO:0007669"/>
    <property type="project" value="TreeGrafter"/>
</dbReference>
<keyword evidence="4" id="KW-0067">ATP-binding</keyword>
<dbReference type="SMART" id="SM00487">
    <property type="entry name" value="DEXDc"/>
    <property type="match status" value="1"/>
</dbReference>
<dbReference type="InterPro" id="IPR014001">
    <property type="entry name" value="Helicase_ATP-bd"/>
</dbReference>
<dbReference type="InterPro" id="IPR000330">
    <property type="entry name" value="SNF2_N"/>
</dbReference>
<feature type="domain" description="Helicase ATP-binding" evidence="2">
    <location>
        <begin position="504"/>
        <end position="693"/>
    </location>
</feature>
<keyword evidence="5" id="KW-1185">Reference proteome</keyword>
<dbReference type="PROSITE" id="PS51194">
    <property type="entry name" value="HELICASE_CTER"/>
    <property type="match status" value="1"/>
</dbReference>
<dbReference type="AlphaFoldDB" id="A0A521AJF2"/>
<dbReference type="InterPro" id="IPR027417">
    <property type="entry name" value="P-loop_NTPase"/>
</dbReference>
<dbReference type="Pfam" id="PF00176">
    <property type="entry name" value="SNF2-rel_dom"/>
    <property type="match status" value="1"/>
</dbReference>
<keyword evidence="4" id="KW-0547">Nucleotide-binding</keyword>
<dbReference type="PANTHER" id="PTHR45629:SF7">
    <property type="entry name" value="DNA EXCISION REPAIR PROTEIN ERCC-6-RELATED"/>
    <property type="match status" value="1"/>
</dbReference>
<dbReference type="Gene3D" id="3.40.50.300">
    <property type="entry name" value="P-loop containing nucleotide triphosphate hydrolases"/>
    <property type="match status" value="1"/>
</dbReference>
<dbReference type="GO" id="GO:0016787">
    <property type="term" value="F:hydrolase activity"/>
    <property type="evidence" value="ECO:0007669"/>
    <property type="project" value="UniProtKB-KW"/>
</dbReference>
<reference evidence="4 5" key="1">
    <citation type="submission" date="2017-05" db="EMBL/GenBank/DDBJ databases">
        <authorList>
            <person name="Varghese N."/>
            <person name="Submissions S."/>
        </authorList>
    </citation>
    <scope>NUCLEOTIDE SEQUENCE [LARGE SCALE GENOMIC DNA]</scope>
    <source>
        <strain evidence="4 5">DSM 27040</strain>
    </source>
</reference>
<keyword evidence="1" id="KW-0378">Hydrolase</keyword>
<dbReference type="CDD" id="cd18793">
    <property type="entry name" value="SF2_C_SNF"/>
    <property type="match status" value="1"/>
</dbReference>
<dbReference type="PROSITE" id="PS51192">
    <property type="entry name" value="HELICASE_ATP_BIND_1"/>
    <property type="match status" value="1"/>
</dbReference>
<dbReference type="CDD" id="cd18012">
    <property type="entry name" value="DEXQc_arch_SWI2_SNF2"/>
    <property type="match status" value="1"/>
</dbReference>
<evidence type="ECO:0000313" key="4">
    <source>
        <dbReference type="EMBL" id="SMO34898.1"/>
    </source>
</evidence>
<dbReference type="InterPro" id="IPR038718">
    <property type="entry name" value="SNF2-like_sf"/>
</dbReference>
<evidence type="ECO:0000313" key="5">
    <source>
        <dbReference type="Proteomes" id="UP000319040"/>
    </source>
</evidence>
<keyword evidence="4" id="KW-0347">Helicase</keyword>
<dbReference type="PANTHER" id="PTHR45629">
    <property type="entry name" value="SNF2/RAD54 FAMILY MEMBER"/>
    <property type="match status" value="1"/>
</dbReference>
<accession>A0A521AJF2</accession>
<evidence type="ECO:0000259" key="3">
    <source>
        <dbReference type="PROSITE" id="PS51194"/>
    </source>
</evidence>
<dbReference type="Gene3D" id="3.40.50.10810">
    <property type="entry name" value="Tandem AAA-ATPase domain"/>
    <property type="match status" value="1"/>
</dbReference>
<dbReference type="GO" id="GO:0005524">
    <property type="term" value="F:ATP binding"/>
    <property type="evidence" value="ECO:0007669"/>
    <property type="project" value="InterPro"/>
</dbReference>